<feature type="signal peptide" evidence="1">
    <location>
        <begin position="1"/>
        <end position="24"/>
    </location>
</feature>
<sequence length="87" mass="10152">MFKIHHSIIIFLIFLLFIKSKIEGSKEVEENNENNLVFDLTQREVILRKVLRESGFNTETEIDEAIIELGPPPKKVKEKIDSEELIN</sequence>
<proteinExistence type="predicted"/>
<dbReference type="AlphaFoldDB" id="A0A6V7VI84"/>
<dbReference type="EMBL" id="CAJEWN010000239">
    <property type="protein sequence ID" value="CAD2174612.1"/>
    <property type="molecule type" value="Genomic_DNA"/>
</dbReference>
<evidence type="ECO:0000313" key="2">
    <source>
        <dbReference type="EMBL" id="CAD2174612.1"/>
    </source>
</evidence>
<feature type="chain" id="PRO_5028451618" evidence="1">
    <location>
        <begin position="25"/>
        <end position="87"/>
    </location>
</feature>
<dbReference type="Proteomes" id="UP000580250">
    <property type="component" value="Unassembled WGS sequence"/>
</dbReference>
<accession>A0A6V7VI84</accession>
<keyword evidence="1" id="KW-0732">Signal</keyword>
<name>A0A6V7VI84_MELEN</name>
<evidence type="ECO:0000256" key="1">
    <source>
        <dbReference type="SAM" id="SignalP"/>
    </source>
</evidence>
<reference evidence="2 3" key="1">
    <citation type="submission" date="2020-08" db="EMBL/GenBank/DDBJ databases">
        <authorList>
            <person name="Koutsovoulos G."/>
            <person name="Danchin GJ E."/>
        </authorList>
    </citation>
    <scope>NUCLEOTIDE SEQUENCE [LARGE SCALE GENOMIC DNA]</scope>
</reference>
<organism evidence="2 3">
    <name type="scientific">Meloidogyne enterolobii</name>
    <name type="common">Root-knot nematode worm</name>
    <name type="synonym">Meloidogyne mayaguensis</name>
    <dbReference type="NCBI Taxonomy" id="390850"/>
    <lineage>
        <taxon>Eukaryota</taxon>
        <taxon>Metazoa</taxon>
        <taxon>Ecdysozoa</taxon>
        <taxon>Nematoda</taxon>
        <taxon>Chromadorea</taxon>
        <taxon>Rhabditida</taxon>
        <taxon>Tylenchina</taxon>
        <taxon>Tylenchomorpha</taxon>
        <taxon>Tylenchoidea</taxon>
        <taxon>Meloidogynidae</taxon>
        <taxon>Meloidogyninae</taxon>
        <taxon>Meloidogyne</taxon>
    </lineage>
</organism>
<evidence type="ECO:0000313" key="3">
    <source>
        <dbReference type="Proteomes" id="UP000580250"/>
    </source>
</evidence>
<comment type="caution">
    <text evidence="2">The sequence shown here is derived from an EMBL/GenBank/DDBJ whole genome shotgun (WGS) entry which is preliminary data.</text>
</comment>
<protein>
    <submittedName>
        <fullName evidence="2">Uncharacterized protein</fullName>
    </submittedName>
</protein>
<gene>
    <name evidence="2" type="ORF">MENT_LOCUS26295</name>
</gene>